<keyword evidence="3" id="KW-1185">Reference proteome</keyword>
<evidence type="ECO:0000313" key="3">
    <source>
        <dbReference type="Proteomes" id="UP000125071"/>
    </source>
</evidence>
<proteinExistence type="predicted"/>
<dbReference type="Proteomes" id="UP000125071">
    <property type="component" value="Segment"/>
</dbReference>
<gene>
    <name evidence="2" type="primary">P</name>
</gene>
<dbReference type="KEGG" id="vg:2886024"/>
<feature type="compositionally biased region" description="Low complexity" evidence="1">
    <location>
        <begin position="1"/>
        <end position="14"/>
    </location>
</feature>
<accession>Q6E0X7</accession>
<reference evidence="2 3" key="1">
    <citation type="journal article" date="2005" name="J. Virol.">
        <title>Complete genome sequence and in planta subcellular localization of maize fine streak virus proteins.</title>
        <authorList>
            <person name="Tsai C.W."/>
            <person name="Redinbaugh M.G."/>
            <person name="Willie K.J."/>
            <person name="Reed S."/>
            <person name="Goodin M."/>
            <person name="Hogenhout S.A."/>
        </authorList>
    </citation>
    <scope>NUCLEOTIDE SEQUENCE [LARGE SCALE GENOMIC DNA]</scope>
</reference>
<feature type="region of interest" description="Disordered" evidence="1">
    <location>
        <begin position="1"/>
        <end position="37"/>
    </location>
</feature>
<evidence type="ECO:0000313" key="2">
    <source>
        <dbReference type="EMBL" id="AAT66745.1"/>
    </source>
</evidence>
<dbReference type="GeneID" id="2886024"/>
<dbReference type="RefSeq" id="YP_052844.1">
    <property type="nucleotide sequence ID" value="NC_005974.1"/>
</dbReference>
<name>Q6E0X7_9RHAB</name>
<sequence length="338" mass="38369">MSQRTLRSTRSSQSKKGFANLESYREKSVTEADPAYSSVQIPHSVTESTRYKSLEQVDKLPLSSDIPAQIESQVEMAPILTPERKETMKEEITKFLMARGCVPDNMAMEQLLKAHEPIIDNPAADIIPDTTYLSAFCQGWTFCMRVYSDMALNNLKKTIEPIMSTLAATTNTMQGLTGELNHTSKLLKLRVSAVPFKRQSPKDVAARINKMKQKGRRAEDIMDPMKQPMVEEEEDIDEESEDVFPEYSSSLLRTTWDEMSDDLKRSLLYGIIKAAMDIEDVGELDSDTMNTIERSLKGSQLTTAYLMKDEGVDRDKIRRYIKKIWEQAGLPNKMEIGD</sequence>
<dbReference type="EMBL" id="AY618417">
    <property type="protein sequence ID" value="AAT66745.1"/>
    <property type="molecule type" value="Genomic_RNA"/>
</dbReference>
<organism evidence="2 3">
    <name type="scientific">Maize fine streak virus</name>
    <dbReference type="NCBI Taxonomy" id="209854"/>
    <lineage>
        <taxon>Viruses</taxon>
        <taxon>Riboviria</taxon>
        <taxon>Orthornavirae</taxon>
        <taxon>Negarnaviricota</taxon>
        <taxon>Haploviricotina</taxon>
        <taxon>Monjiviricetes</taxon>
        <taxon>Mononegavirales</taxon>
        <taxon>Rhabdoviridae</taxon>
        <taxon>Betarhabdovirinae</taxon>
        <taxon>Gammanucleorhabdovirus</taxon>
        <taxon>Gammanucleorhabdovirus maydis</taxon>
    </lineage>
</organism>
<protein>
    <submittedName>
        <fullName evidence="2">P protein</fullName>
    </submittedName>
</protein>
<evidence type="ECO:0000256" key="1">
    <source>
        <dbReference type="SAM" id="MobiDB-lite"/>
    </source>
</evidence>